<dbReference type="EMBL" id="KN122402">
    <property type="protein sequence ID" value="KFO30548.1"/>
    <property type="molecule type" value="Genomic_DNA"/>
</dbReference>
<evidence type="ECO:0000313" key="6">
    <source>
        <dbReference type="Proteomes" id="UP000028990"/>
    </source>
</evidence>
<accession>A0A091DJ59</accession>
<dbReference type="InterPro" id="IPR003131">
    <property type="entry name" value="T1-type_BTB"/>
</dbReference>
<evidence type="ECO:0000313" key="5">
    <source>
        <dbReference type="EMBL" id="KFO30548.1"/>
    </source>
</evidence>
<keyword evidence="6" id="KW-1185">Reference proteome</keyword>
<feature type="transmembrane region" description="Helical" evidence="3">
    <location>
        <begin position="330"/>
        <end position="349"/>
    </location>
</feature>
<sequence length="502" mass="55263">GGGGAARWVRLNVGGTYFVTTRQTLGREPKSFLCRLCCQEDPELDSDKDETGAYLIDRDPTYFGPILNYLRHGKLIITKELAEEGVLEEAEFYNIASLVRLVKERIRDNENRTSQGPVKHVYRVLQCQEEELTQMVSTMSDGWKFEQLISIGSSYNYGNEDQAEFLCVVSRELNNSTNGIVIEPSEKAKQRMPQVLEHADGSWSWMVLLASLVTQALTASFPTCVGVFFTDLQRDFQASNSYTSWFPSILGATLQAGGPLCSILVGRYGCRVTMMLGGVLASLGMVVGSFSHTLNQLLLTAGMITGLGMSFSFQASITVLGLYFIRRRPLANALASMGISLGITLWPPFARSLLENLGWRGSFLIFGGVFLHCCVCGAIIRPIATNVVLMEIVPMDRFPSALGLFSIISGIAPLISTPLAGLLLDNTGNFSYIFYMSSFFLSSAGLFMAGGFYYLQKKEQQGRQPKVERAISETSLMQGPVSEGKDSPKEQPRLEIVYVTSV</sequence>
<dbReference type="GO" id="GO:0097602">
    <property type="term" value="F:cullin family protein binding"/>
    <property type="evidence" value="ECO:0007669"/>
    <property type="project" value="TreeGrafter"/>
</dbReference>
<dbReference type="PANTHER" id="PTHR14958:SF22">
    <property type="entry name" value="BTB_POZ DOMAIN-CONTAINING PROTEIN KCTD2"/>
    <property type="match status" value="1"/>
</dbReference>
<dbReference type="GO" id="GO:0005737">
    <property type="term" value="C:cytoplasm"/>
    <property type="evidence" value="ECO:0007669"/>
    <property type="project" value="TreeGrafter"/>
</dbReference>
<proteinExistence type="predicted"/>
<feature type="transmembrane region" description="Helical" evidence="3">
    <location>
        <begin position="361"/>
        <end position="380"/>
    </location>
</feature>
<feature type="transmembrane region" description="Helical" evidence="3">
    <location>
        <begin position="297"/>
        <end position="323"/>
    </location>
</feature>
<dbReference type="SUPFAM" id="SSF103473">
    <property type="entry name" value="MFS general substrate transporter"/>
    <property type="match status" value="2"/>
</dbReference>
<evidence type="ECO:0000256" key="2">
    <source>
        <dbReference type="SAM" id="MobiDB-lite"/>
    </source>
</evidence>
<feature type="transmembrane region" description="Helical" evidence="3">
    <location>
        <begin position="432"/>
        <end position="455"/>
    </location>
</feature>
<dbReference type="InterPro" id="IPR000210">
    <property type="entry name" value="BTB/POZ_dom"/>
</dbReference>
<dbReference type="STRING" id="885580.ENSFDAP00000003003"/>
<dbReference type="Gene3D" id="1.20.1250.20">
    <property type="entry name" value="MFS general substrate transporter like domains"/>
    <property type="match status" value="2"/>
</dbReference>
<dbReference type="GO" id="GO:0051260">
    <property type="term" value="P:protein homooligomerization"/>
    <property type="evidence" value="ECO:0007669"/>
    <property type="project" value="InterPro"/>
</dbReference>
<dbReference type="InterPro" id="IPR036259">
    <property type="entry name" value="MFS_trans_sf"/>
</dbReference>
<dbReference type="eggNOG" id="KOG2715">
    <property type="taxonomic scope" value="Eukaryota"/>
</dbReference>
<reference evidence="5 6" key="1">
    <citation type="submission" date="2013-11" db="EMBL/GenBank/DDBJ databases">
        <title>The Damaraland mole rat (Fukomys damarensis) genome and evolution of African mole rats.</title>
        <authorList>
            <person name="Gladyshev V.N."/>
            <person name="Fang X."/>
        </authorList>
    </citation>
    <scope>NUCLEOTIDE SEQUENCE [LARGE SCALE GENOMIC DNA]</scope>
    <source>
        <tissue evidence="5">Liver</tissue>
    </source>
</reference>
<dbReference type="GO" id="GO:0022857">
    <property type="term" value="F:transmembrane transporter activity"/>
    <property type="evidence" value="ECO:0007669"/>
    <property type="project" value="InterPro"/>
</dbReference>
<dbReference type="InterPro" id="IPR020846">
    <property type="entry name" value="MFS_dom"/>
</dbReference>
<feature type="region of interest" description="Disordered" evidence="2">
    <location>
        <begin position="464"/>
        <end position="491"/>
    </location>
</feature>
<feature type="non-terminal residue" evidence="5">
    <location>
        <position position="1"/>
    </location>
</feature>
<dbReference type="CDD" id="cd18389">
    <property type="entry name" value="BTB_POZ_KCTD2"/>
    <property type="match status" value="1"/>
</dbReference>
<feature type="transmembrane region" description="Helical" evidence="3">
    <location>
        <begin position="242"/>
        <end position="265"/>
    </location>
</feature>
<dbReference type="Gene3D" id="6.10.140.750">
    <property type="match status" value="1"/>
</dbReference>
<dbReference type="FunFam" id="3.30.710.10:FF:000005">
    <property type="entry name" value="Potassium channel tetramerization domain-containing 17"/>
    <property type="match status" value="1"/>
</dbReference>
<dbReference type="GO" id="GO:0031463">
    <property type="term" value="C:Cul3-RING ubiquitin ligase complex"/>
    <property type="evidence" value="ECO:0007669"/>
    <property type="project" value="TreeGrafter"/>
</dbReference>
<dbReference type="GO" id="GO:0043161">
    <property type="term" value="P:proteasome-mediated ubiquitin-dependent protein catabolic process"/>
    <property type="evidence" value="ECO:0007669"/>
    <property type="project" value="TreeGrafter"/>
</dbReference>
<keyword evidence="3" id="KW-1133">Transmembrane helix</keyword>
<feature type="transmembrane region" description="Helical" evidence="3">
    <location>
        <begin position="272"/>
        <end position="291"/>
    </location>
</feature>
<comment type="subcellular location">
    <subcellularLocation>
        <location evidence="1">Membrane</location>
        <topology evidence="1">Multi-pass membrane protein</topology>
    </subcellularLocation>
</comment>
<organism evidence="5 6">
    <name type="scientific">Fukomys damarensis</name>
    <name type="common">Damaraland mole rat</name>
    <name type="synonym">Cryptomys damarensis</name>
    <dbReference type="NCBI Taxonomy" id="885580"/>
    <lineage>
        <taxon>Eukaryota</taxon>
        <taxon>Metazoa</taxon>
        <taxon>Chordata</taxon>
        <taxon>Craniata</taxon>
        <taxon>Vertebrata</taxon>
        <taxon>Euteleostomi</taxon>
        <taxon>Mammalia</taxon>
        <taxon>Eutheria</taxon>
        <taxon>Euarchontoglires</taxon>
        <taxon>Glires</taxon>
        <taxon>Rodentia</taxon>
        <taxon>Hystricomorpha</taxon>
        <taxon>Bathyergidae</taxon>
        <taxon>Fukomys</taxon>
    </lineage>
</organism>
<protein>
    <submittedName>
        <fullName evidence="5">BTB/POZ domain-containing protein KCTD2</fullName>
    </submittedName>
</protein>
<dbReference type="SUPFAM" id="SSF54695">
    <property type="entry name" value="POZ domain"/>
    <property type="match status" value="1"/>
</dbReference>
<dbReference type="FunFam" id="3.30.70.2000:FF:000001">
    <property type="entry name" value="Potassium channel tetramerization domain-containing 17"/>
    <property type="match status" value="1"/>
</dbReference>
<gene>
    <name evidence="5" type="ORF">H920_08068</name>
</gene>
<dbReference type="Proteomes" id="UP000028990">
    <property type="component" value="Unassembled WGS sequence"/>
</dbReference>
<dbReference type="InterPro" id="IPR011701">
    <property type="entry name" value="MFS"/>
</dbReference>
<evidence type="ECO:0000256" key="3">
    <source>
        <dbReference type="SAM" id="Phobius"/>
    </source>
</evidence>
<dbReference type="GO" id="GO:0016020">
    <property type="term" value="C:membrane"/>
    <property type="evidence" value="ECO:0007669"/>
    <property type="project" value="UniProtKB-SubCell"/>
</dbReference>
<feature type="transmembrane region" description="Helical" evidence="3">
    <location>
        <begin position="205"/>
        <end position="230"/>
    </location>
</feature>
<dbReference type="AlphaFoldDB" id="A0A091DJ59"/>
<dbReference type="Pfam" id="PF02214">
    <property type="entry name" value="BTB_2"/>
    <property type="match status" value="1"/>
</dbReference>
<dbReference type="Gene3D" id="3.30.710.10">
    <property type="entry name" value="Potassium Channel Kv1.1, Chain A"/>
    <property type="match status" value="1"/>
</dbReference>
<keyword evidence="3" id="KW-0812">Transmembrane</keyword>
<dbReference type="PROSITE" id="PS50850">
    <property type="entry name" value="MFS"/>
    <property type="match status" value="1"/>
</dbReference>
<feature type="domain" description="Major facilitator superfamily (MFS) profile" evidence="4">
    <location>
        <begin position="204"/>
        <end position="502"/>
    </location>
</feature>
<evidence type="ECO:0000256" key="1">
    <source>
        <dbReference type="ARBA" id="ARBA00004141"/>
    </source>
</evidence>
<name>A0A091DJ59_FUKDA</name>
<dbReference type="Pfam" id="PF07690">
    <property type="entry name" value="MFS_1"/>
    <property type="match status" value="1"/>
</dbReference>
<feature type="transmembrane region" description="Helical" evidence="3">
    <location>
        <begin position="401"/>
        <end position="420"/>
    </location>
</feature>
<keyword evidence="3" id="KW-0472">Membrane</keyword>
<dbReference type="FunFam" id="1.20.1250.20:FF:000291">
    <property type="entry name" value="Solute carrier family 16 member 5"/>
    <property type="match status" value="1"/>
</dbReference>
<evidence type="ECO:0000259" key="4">
    <source>
        <dbReference type="PROSITE" id="PS50850"/>
    </source>
</evidence>
<dbReference type="SMART" id="SM00225">
    <property type="entry name" value="BTB"/>
    <property type="match status" value="1"/>
</dbReference>
<dbReference type="PANTHER" id="PTHR14958">
    <property type="entry name" value="POTASSIUM CHANNEL TETRAMERISATION DOMAIN CONTAINING PROTEIN"/>
    <property type="match status" value="1"/>
</dbReference>
<dbReference type="InterPro" id="IPR011333">
    <property type="entry name" value="SKP1/BTB/POZ_sf"/>
</dbReference>
<dbReference type="Gene3D" id="3.30.70.2000">
    <property type="match status" value="1"/>
</dbReference>